<dbReference type="AlphaFoldDB" id="A0A143QQV3"/>
<organism evidence="1 2">
    <name type="scientific">Rhodococcoides fascians</name>
    <name type="common">Rhodococcus fascians</name>
    <dbReference type="NCBI Taxonomy" id="1828"/>
    <lineage>
        <taxon>Bacteria</taxon>
        <taxon>Bacillati</taxon>
        <taxon>Actinomycetota</taxon>
        <taxon>Actinomycetes</taxon>
        <taxon>Mycobacteriales</taxon>
        <taxon>Nocardiaceae</taxon>
        <taxon>Rhodococcoides</taxon>
    </lineage>
</organism>
<proteinExistence type="predicted"/>
<accession>A0A143QQV3</accession>
<dbReference type="EMBL" id="CP015220">
    <property type="protein sequence ID" value="AMY25334.1"/>
    <property type="molecule type" value="Genomic_DNA"/>
</dbReference>
<gene>
    <name evidence="1" type="ORF">A3Q41_04053</name>
</gene>
<sequence>MGCTEERLGSGGAPVDEQLLARIAEQAGTPHVHRLVRVDGDEPPQTQIGTVTTQLAQSPVQSVNLEITFHHLLSHPPG</sequence>
<dbReference type="KEGG" id="rhs:A3Q41_04053"/>
<reference evidence="2" key="2">
    <citation type="submission" date="2016-04" db="EMBL/GenBank/DDBJ databases">
        <title>Complete Genome and Plasmid Sequences for Rhodococcus fascians D188 and Draft Sequences for Rhodococcus spp. Isolates PBTS 1 and PBTS 2.</title>
        <authorList>
            <person name="Stamer R."/>
            <person name="Vereecke D."/>
            <person name="Zhang Y."/>
            <person name="Schilkey F."/>
            <person name="Devitt N."/>
            <person name="Randall J."/>
        </authorList>
    </citation>
    <scope>NUCLEOTIDE SEQUENCE [LARGE SCALE GENOMIC DNA]</scope>
    <source>
        <strain evidence="2">PBTS2</strain>
    </source>
</reference>
<dbReference type="Proteomes" id="UP000076038">
    <property type="component" value="Chromosome"/>
</dbReference>
<reference evidence="1 2" key="1">
    <citation type="journal article" date="2016" name="Genome Announc.">
        <title>Complete Genome and Plasmid Sequences for Rhodococcus fascians D188 and Draft Sequences for Rhodococcus Isolates PBTS 1 and PBTS 2.</title>
        <authorList>
            <person name="Stamler R.A."/>
            <person name="Vereecke D."/>
            <person name="Zhang Y."/>
            <person name="Schilkey F."/>
            <person name="Devitt N."/>
            <person name="Randall J.J."/>
        </authorList>
    </citation>
    <scope>NUCLEOTIDE SEQUENCE [LARGE SCALE GENOMIC DNA]</scope>
    <source>
        <strain evidence="1 2">PBTS2</strain>
    </source>
</reference>
<name>A0A143QQV3_RHOFA</name>
<evidence type="ECO:0000313" key="2">
    <source>
        <dbReference type="Proteomes" id="UP000076038"/>
    </source>
</evidence>
<evidence type="ECO:0000313" key="1">
    <source>
        <dbReference type="EMBL" id="AMY25334.1"/>
    </source>
</evidence>
<protein>
    <submittedName>
        <fullName evidence="1">Uncharacterized protein</fullName>
    </submittedName>
</protein>
<keyword evidence="2" id="KW-1185">Reference proteome</keyword>